<dbReference type="InterPro" id="IPR004360">
    <property type="entry name" value="Glyas_Fos-R_dOase_dom"/>
</dbReference>
<keyword evidence="1" id="KW-0479">Metal-binding</keyword>
<evidence type="ECO:0000313" key="3">
    <source>
        <dbReference type="EMBL" id="MCZ4520355.1"/>
    </source>
</evidence>
<reference evidence="3" key="1">
    <citation type="submission" date="2022-12" db="EMBL/GenBank/DDBJ databases">
        <authorList>
            <person name="Krivoruchko A.V."/>
            <person name="Elkin A."/>
        </authorList>
    </citation>
    <scope>NUCLEOTIDE SEQUENCE</scope>
    <source>
        <strain evidence="3">IEGM 1391</strain>
    </source>
</reference>
<dbReference type="InterPro" id="IPR037523">
    <property type="entry name" value="VOC_core"/>
</dbReference>
<dbReference type="PROSITE" id="PS00934">
    <property type="entry name" value="GLYOXALASE_I_1"/>
    <property type="match status" value="1"/>
</dbReference>
<dbReference type="SUPFAM" id="SSF54593">
    <property type="entry name" value="Glyoxalase/Bleomycin resistance protein/Dihydroxybiphenyl dioxygenase"/>
    <property type="match status" value="1"/>
</dbReference>
<dbReference type="EMBL" id="JAPWIJ010000007">
    <property type="protein sequence ID" value="MCZ4520355.1"/>
    <property type="molecule type" value="Genomic_DNA"/>
</dbReference>
<proteinExistence type="predicted"/>
<accession>A0ABT4MK01</accession>
<dbReference type="Pfam" id="PF00903">
    <property type="entry name" value="Glyoxalase"/>
    <property type="match status" value="1"/>
</dbReference>
<comment type="caution">
    <text evidence="3">The sequence shown here is derived from an EMBL/GenBank/DDBJ whole genome shotgun (WGS) entry which is preliminary data.</text>
</comment>
<dbReference type="CDD" id="cd06587">
    <property type="entry name" value="VOC"/>
    <property type="match status" value="1"/>
</dbReference>
<organism evidence="3 4">
    <name type="scientific">Rhodococcus ruber</name>
    <dbReference type="NCBI Taxonomy" id="1830"/>
    <lineage>
        <taxon>Bacteria</taxon>
        <taxon>Bacillati</taxon>
        <taxon>Actinomycetota</taxon>
        <taxon>Actinomycetes</taxon>
        <taxon>Mycobacteriales</taxon>
        <taxon>Nocardiaceae</taxon>
        <taxon>Rhodococcus</taxon>
    </lineage>
</organism>
<name>A0ABT4MK01_9NOCA</name>
<evidence type="ECO:0000256" key="1">
    <source>
        <dbReference type="ARBA" id="ARBA00022723"/>
    </source>
</evidence>
<dbReference type="InterPro" id="IPR018146">
    <property type="entry name" value="Glyoxalase_1_CS"/>
</dbReference>
<dbReference type="PROSITE" id="PS51819">
    <property type="entry name" value="VOC"/>
    <property type="match status" value="1"/>
</dbReference>
<gene>
    <name evidence="3" type="ORF">O4220_17720</name>
</gene>
<dbReference type="Proteomes" id="UP001081071">
    <property type="component" value="Unassembled WGS sequence"/>
</dbReference>
<evidence type="ECO:0000259" key="2">
    <source>
        <dbReference type="PROSITE" id="PS51819"/>
    </source>
</evidence>
<dbReference type="Gene3D" id="3.10.180.10">
    <property type="entry name" value="2,3-Dihydroxybiphenyl 1,2-Dioxygenase, domain 1"/>
    <property type="match status" value="1"/>
</dbReference>
<evidence type="ECO:0000313" key="4">
    <source>
        <dbReference type="Proteomes" id="UP001081071"/>
    </source>
</evidence>
<dbReference type="PANTHER" id="PTHR36113:SF6">
    <property type="entry name" value="FOSFOMYCIN RESISTANCE PROTEIN FOSX"/>
    <property type="match status" value="1"/>
</dbReference>
<dbReference type="InterPro" id="IPR029068">
    <property type="entry name" value="Glyas_Bleomycin-R_OHBP_Dase"/>
</dbReference>
<dbReference type="InterPro" id="IPR051332">
    <property type="entry name" value="Fosfomycin_Res_Enzymes"/>
</dbReference>
<feature type="domain" description="VOC" evidence="2">
    <location>
        <begin position="11"/>
        <end position="143"/>
    </location>
</feature>
<sequence length="145" mass="16071">MEYHVPIAVTDYNHVRLTVRDIERSRSFYDSVFGFEVAYAWDPDADEETKKALWFLFGGVIYKFGGGLLGLRPVAPSDDTFGEDRCGLDHLSFTVDTRAALEDAVKTLDDLGIAHEGIKDAGPGMSIVEFRDPDNIALELTGPDK</sequence>
<protein>
    <submittedName>
        <fullName evidence="3">VOC family protein</fullName>
    </submittedName>
</protein>
<dbReference type="PANTHER" id="PTHR36113">
    <property type="entry name" value="LYASE, PUTATIVE-RELATED-RELATED"/>
    <property type="match status" value="1"/>
</dbReference>
<keyword evidence="4" id="KW-1185">Reference proteome</keyword>